<dbReference type="AlphaFoldDB" id="A0A0W0ECD6"/>
<proteinExistence type="predicted"/>
<dbReference type="SMART" id="SM00382">
    <property type="entry name" value="AAA"/>
    <property type="match status" value="1"/>
</dbReference>
<dbReference type="GO" id="GO:0005524">
    <property type="term" value="F:ATP binding"/>
    <property type="evidence" value="ECO:0007669"/>
    <property type="project" value="UniProtKB-KW"/>
</dbReference>
<dbReference type="Proteomes" id="UP000054886">
    <property type="component" value="Unassembled WGS sequence"/>
</dbReference>
<evidence type="ECO:0000256" key="1">
    <source>
        <dbReference type="ARBA" id="ARBA00022741"/>
    </source>
</evidence>
<dbReference type="VEuPathDB" id="FungiDB:CAGL0G05093g"/>
<evidence type="ECO:0000313" key="4">
    <source>
        <dbReference type="EMBL" id="KTB07667.1"/>
    </source>
</evidence>
<dbReference type="PROSITE" id="PS50893">
    <property type="entry name" value="ABC_TRANSPORTER_2"/>
    <property type="match status" value="2"/>
</dbReference>
<dbReference type="VEuPathDB" id="FungiDB:B1J91_G05093g"/>
<dbReference type="InterPro" id="IPR050334">
    <property type="entry name" value="Molybdenum_import_ModC"/>
</dbReference>
<sequence length="544" mass="61404">MSKSVLKISNALFRSSLMKNVPPVFSKPVKDFEILTGEKWVIWGNGKAKFMNVLSNKYLCDPPLSLQYNVSKDGVTLPRIEQVQFKGAIPTAHLSARYEFFKDEFDQTCKKFILDNAIGSNAVEYDVSTTDRVVDMGLYDFLVRELKLEELQNRWAMGLSNGQMRRARLARSLLKQPDLILVDDPFLGLDPTATAIISKFLSNWGGAGKENSYHSPVVIGLRYQDTIPSWCTHICCVDPESGIKFQGPINEYRDAIENKRASVIEDLKNAKTQRRKEIGLSGASEEYSIDDLISPHPMYNCASHEMIKMPPTIELKGLGVTYKGEPVLENLHWQVKPGSKWHIRGDNGTGKSTLLSLLTAEHPQSWNSKVVENGEPRRTGKSNYFDINSRIGMSSPELHAIILNNCADRLTVREFIATGFHQGSSNNFLPLWDKLDDSQKRIVNMYMNYFELDLIARDKTINQLSVSEQKLALLVRSLVKMPEILVLDEAFSGMEVTPMLKCHEFLDHWPGTVLVVAHVAEETPACHHYLRLISPGQYEIGDIV</sequence>
<organism evidence="4 5">
    <name type="scientific">Candida glabrata</name>
    <name type="common">Yeast</name>
    <name type="synonym">Torulopsis glabrata</name>
    <dbReference type="NCBI Taxonomy" id="5478"/>
    <lineage>
        <taxon>Eukaryota</taxon>
        <taxon>Fungi</taxon>
        <taxon>Dikarya</taxon>
        <taxon>Ascomycota</taxon>
        <taxon>Saccharomycotina</taxon>
        <taxon>Saccharomycetes</taxon>
        <taxon>Saccharomycetales</taxon>
        <taxon>Saccharomycetaceae</taxon>
        <taxon>Nakaseomyces</taxon>
    </lineage>
</organism>
<gene>
    <name evidence="4" type="ORF">AO440_001693</name>
</gene>
<dbReference type="SUPFAM" id="SSF52540">
    <property type="entry name" value="P-loop containing nucleoside triphosphate hydrolases"/>
    <property type="match status" value="2"/>
</dbReference>
<keyword evidence="2 4" id="KW-0067">ATP-binding</keyword>
<dbReference type="EMBL" id="LLZZ01000107">
    <property type="protein sequence ID" value="KTB07667.1"/>
    <property type="molecule type" value="Genomic_DNA"/>
</dbReference>
<dbReference type="Gene3D" id="3.40.50.300">
    <property type="entry name" value="P-loop containing nucleotide triphosphate hydrolases"/>
    <property type="match status" value="2"/>
</dbReference>
<feature type="domain" description="ABC transporter" evidence="3">
    <location>
        <begin position="6"/>
        <end position="265"/>
    </location>
</feature>
<accession>A0A0W0ECD6</accession>
<evidence type="ECO:0000313" key="5">
    <source>
        <dbReference type="Proteomes" id="UP000054886"/>
    </source>
</evidence>
<dbReference type="VEuPathDB" id="FungiDB:GWK60_G04873"/>
<dbReference type="InterPro" id="IPR027417">
    <property type="entry name" value="P-loop_NTPase"/>
</dbReference>
<evidence type="ECO:0000256" key="2">
    <source>
        <dbReference type="ARBA" id="ARBA00022840"/>
    </source>
</evidence>
<feature type="domain" description="ABC transporter" evidence="3">
    <location>
        <begin position="313"/>
        <end position="543"/>
    </location>
</feature>
<dbReference type="Pfam" id="PF00005">
    <property type="entry name" value="ABC_tran"/>
    <property type="match status" value="2"/>
</dbReference>
<dbReference type="InterPro" id="IPR003593">
    <property type="entry name" value="AAA+_ATPase"/>
</dbReference>
<dbReference type="PANTHER" id="PTHR43514:SF4">
    <property type="entry name" value="ABC TRANSPORTER I FAMILY MEMBER 10"/>
    <property type="match status" value="1"/>
</dbReference>
<dbReference type="GO" id="GO:0016887">
    <property type="term" value="F:ATP hydrolysis activity"/>
    <property type="evidence" value="ECO:0007669"/>
    <property type="project" value="InterPro"/>
</dbReference>
<keyword evidence="1" id="KW-0547">Nucleotide-binding</keyword>
<dbReference type="PhylomeDB" id="A0A0W0ECD6"/>
<comment type="caution">
    <text evidence="4">The sequence shown here is derived from an EMBL/GenBank/DDBJ whole genome shotgun (WGS) entry which is preliminary data.</text>
</comment>
<dbReference type="GO" id="GO:0005739">
    <property type="term" value="C:mitochondrion"/>
    <property type="evidence" value="ECO:0007669"/>
    <property type="project" value="TreeGrafter"/>
</dbReference>
<evidence type="ECO:0000259" key="3">
    <source>
        <dbReference type="PROSITE" id="PS50893"/>
    </source>
</evidence>
<dbReference type="PANTHER" id="PTHR43514">
    <property type="entry name" value="ABC TRANSPORTER I FAMILY MEMBER 10"/>
    <property type="match status" value="1"/>
</dbReference>
<protein>
    <submittedName>
        <fullName evidence="4">Putative ABC transporter ATP-binding protein</fullName>
    </submittedName>
</protein>
<dbReference type="VEuPathDB" id="FungiDB:GVI51_G04895"/>
<name>A0A0W0ECD6_CANGB</name>
<reference evidence="4 5" key="1">
    <citation type="submission" date="2015-10" db="EMBL/GenBank/DDBJ databases">
        <title>Draft genomes sequences of Candida glabrata isolates 1A, 1B, 2A, 2B, 3A and 3B.</title>
        <authorList>
            <person name="Haavelsrud O.E."/>
            <person name="Gaustad P."/>
        </authorList>
    </citation>
    <scope>NUCLEOTIDE SEQUENCE [LARGE SCALE GENOMIC DNA]</scope>
    <source>
        <strain evidence="4">910700640</strain>
    </source>
</reference>
<dbReference type="InterPro" id="IPR003439">
    <property type="entry name" value="ABC_transporter-like_ATP-bd"/>
</dbReference>